<dbReference type="Pfam" id="PF21834">
    <property type="entry name" value="DUF6894"/>
    <property type="match status" value="1"/>
</dbReference>
<evidence type="ECO:0000259" key="1">
    <source>
        <dbReference type="Pfam" id="PF21834"/>
    </source>
</evidence>
<reference evidence="3" key="1">
    <citation type="submission" date="2016-11" db="EMBL/GenBank/DDBJ databases">
        <authorList>
            <person name="Varghese N."/>
            <person name="Submissions S."/>
        </authorList>
    </citation>
    <scope>NUCLEOTIDE SEQUENCE [LARGE SCALE GENOMIC DNA]</scope>
    <source>
        <strain evidence="3">GAS401</strain>
    </source>
</reference>
<keyword evidence="3" id="KW-1185">Reference proteome</keyword>
<sequence length="76" mass="8190">MPLFHFNSLTGDMFLPDPAGEELPNLDAARDVAEQSAREALIEAVKTGDTAPDCIQVTDNDGREVATVFLEDLLDG</sequence>
<organism evidence="2 3">
    <name type="scientific">Bradyrhizobium erythrophlei</name>
    <dbReference type="NCBI Taxonomy" id="1437360"/>
    <lineage>
        <taxon>Bacteria</taxon>
        <taxon>Pseudomonadati</taxon>
        <taxon>Pseudomonadota</taxon>
        <taxon>Alphaproteobacteria</taxon>
        <taxon>Hyphomicrobiales</taxon>
        <taxon>Nitrobacteraceae</taxon>
        <taxon>Bradyrhizobium</taxon>
    </lineage>
</organism>
<evidence type="ECO:0000313" key="3">
    <source>
        <dbReference type="Proteomes" id="UP000184096"/>
    </source>
</evidence>
<feature type="domain" description="DUF6894" evidence="1">
    <location>
        <begin position="3"/>
        <end position="70"/>
    </location>
</feature>
<proteinExistence type="predicted"/>
<dbReference type="InterPro" id="IPR054189">
    <property type="entry name" value="DUF6894"/>
</dbReference>
<dbReference type="RefSeq" id="WP_072823130.1">
    <property type="nucleotide sequence ID" value="NZ_LT670849.1"/>
</dbReference>
<gene>
    <name evidence="2" type="ORF">SAMN05444170_5791</name>
</gene>
<name>A0A1M7UMF5_9BRAD</name>
<dbReference type="EMBL" id="LT670849">
    <property type="protein sequence ID" value="SHN84134.1"/>
    <property type="molecule type" value="Genomic_DNA"/>
</dbReference>
<protein>
    <recommendedName>
        <fullName evidence="1">DUF6894 domain-containing protein</fullName>
    </recommendedName>
</protein>
<dbReference type="AlphaFoldDB" id="A0A1M7UMF5"/>
<dbReference type="Proteomes" id="UP000184096">
    <property type="component" value="Chromosome I"/>
</dbReference>
<evidence type="ECO:0000313" key="2">
    <source>
        <dbReference type="EMBL" id="SHN84134.1"/>
    </source>
</evidence>
<accession>A0A1M7UMF5</accession>
<dbReference type="OrthoDB" id="7999639at2"/>